<organism evidence="1 2">
    <name type="scientific">Austropuccinia psidii MF-1</name>
    <dbReference type="NCBI Taxonomy" id="1389203"/>
    <lineage>
        <taxon>Eukaryota</taxon>
        <taxon>Fungi</taxon>
        <taxon>Dikarya</taxon>
        <taxon>Basidiomycota</taxon>
        <taxon>Pucciniomycotina</taxon>
        <taxon>Pucciniomycetes</taxon>
        <taxon>Pucciniales</taxon>
        <taxon>Sphaerophragmiaceae</taxon>
        <taxon>Austropuccinia</taxon>
    </lineage>
</organism>
<sequence>MLIDDDRTASCIKVVRLRNPTIMNSNVDELNILTSQHRNKAFIAIQEETAKTYRKVLDSLHKEEWSLDSQKELINMNNLEVWDIV</sequence>
<comment type="caution">
    <text evidence="1">The sequence shown here is derived from an EMBL/GenBank/DDBJ whole genome shotgun (WGS) entry which is preliminary data.</text>
</comment>
<dbReference type="OrthoDB" id="3059824at2759"/>
<name>A0A9Q3CRJ5_9BASI</name>
<accession>A0A9Q3CRJ5</accession>
<protein>
    <submittedName>
        <fullName evidence="1">Uncharacterized protein</fullName>
    </submittedName>
</protein>
<keyword evidence="2" id="KW-1185">Reference proteome</keyword>
<dbReference type="Proteomes" id="UP000765509">
    <property type="component" value="Unassembled WGS sequence"/>
</dbReference>
<gene>
    <name evidence="1" type="ORF">O181_027535</name>
</gene>
<proteinExistence type="predicted"/>
<evidence type="ECO:0000313" key="1">
    <source>
        <dbReference type="EMBL" id="MBW0487820.1"/>
    </source>
</evidence>
<dbReference type="AlphaFoldDB" id="A0A9Q3CRJ5"/>
<dbReference type="EMBL" id="AVOT02009297">
    <property type="protein sequence ID" value="MBW0487820.1"/>
    <property type="molecule type" value="Genomic_DNA"/>
</dbReference>
<evidence type="ECO:0000313" key="2">
    <source>
        <dbReference type="Proteomes" id="UP000765509"/>
    </source>
</evidence>
<reference evidence="1" key="1">
    <citation type="submission" date="2021-03" db="EMBL/GenBank/DDBJ databases">
        <title>Draft genome sequence of rust myrtle Austropuccinia psidii MF-1, a brazilian biotype.</title>
        <authorList>
            <person name="Quecine M.C."/>
            <person name="Pachon D.M.R."/>
            <person name="Bonatelli M.L."/>
            <person name="Correr F.H."/>
            <person name="Franceschini L.M."/>
            <person name="Leite T.F."/>
            <person name="Margarido G.R.A."/>
            <person name="Almeida C.A."/>
            <person name="Ferrarezi J.A."/>
            <person name="Labate C.A."/>
        </authorList>
    </citation>
    <scope>NUCLEOTIDE SEQUENCE</scope>
    <source>
        <strain evidence="1">MF-1</strain>
    </source>
</reference>